<dbReference type="AlphaFoldDB" id="A0AAV8WBD4"/>
<dbReference type="Proteomes" id="UP001159042">
    <property type="component" value="Unassembled WGS sequence"/>
</dbReference>
<feature type="region of interest" description="Disordered" evidence="7">
    <location>
        <begin position="562"/>
        <end position="594"/>
    </location>
</feature>
<dbReference type="InterPro" id="IPR008604">
    <property type="entry name" value="MAP7_fam"/>
</dbReference>
<comment type="similarity">
    <text evidence="2">Belongs to the MAP7 family.</text>
</comment>
<dbReference type="Pfam" id="PF05672">
    <property type="entry name" value="MAP7"/>
    <property type="match status" value="1"/>
</dbReference>
<dbReference type="GO" id="GO:0000226">
    <property type="term" value="P:microtubule cytoskeleton organization"/>
    <property type="evidence" value="ECO:0007669"/>
    <property type="project" value="InterPro"/>
</dbReference>
<feature type="region of interest" description="Disordered" evidence="7">
    <location>
        <begin position="463"/>
        <end position="512"/>
    </location>
</feature>
<feature type="region of interest" description="Disordered" evidence="7">
    <location>
        <begin position="360"/>
        <end position="394"/>
    </location>
</feature>
<keyword evidence="3" id="KW-0963">Cytoplasm</keyword>
<feature type="compositionally biased region" description="Polar residues" evidence="7">
    <location>
        <begin position="733"/>
        <end position="743"/>
    </location>
</feature>
<evidence type="ECO:0000313" key="8">
    <source>
        <dbReference type="EMBL" id="KAJ8923652.1"/>
    </source>
</evidence>
<feature type="coiled-coil region" evidence="6">
    <location>
        <begin position="46"/>
        <end position="110"/>
    </location>
</feature>
<gene>
    <name evidence="8" type="ORF">NQ315_010232</name>
</gene>
<feature type="compositionally biased region" description="Low complexity" evidence="7">
    <location>
        <begin position="360"/>
        <end position="388"/>
    </location>
</feature>
<evidence type="ECO:0008006" key="10">
    <source>
        <dbReference type="Google" id="ProtNLM"/>
    </source>
</evidence>
<name>A0AAV8WBD4_9CUCU</name>
<evidence type="ECO:0000256" key="6">
    <source>
        <dbReference type="SAM" id="Coils"/>
    </source>
</evidence>
<organism evidence="8 9">
    <name type="scientific">Exocentrus adspersus</name>
    <dbReference type="NCBI Taxonomy" id="1586481"/>
    <lineage>
        <taxon>Eukaryota</taxon>
        <taxon>Metazoa</taxon>
        <taxon>Ecdysozoa</taxon>
        <taxon>Arthropoda</taxon>
        <taxon>Hexapoda</taxon>
        <taxon>Insecta</taxon>
        <taxon>Pterygota</taxon>
        <taxon>Neoptera</taxon>
        <taxon>Endopterygota</taxon>
        <taxon>Coleoptera</taxon>
        <taxon>Polyphaga</taxon>
        <taxon>Cucujiformia</taxon>
        <taxon>Chrysomeloidea</taxon>
        <taxon>Cerambycidae</taxon>
        <taxon>Lamiinae</taxon>
        <taxon>Acanthocinini</taxon>
        <taxon>Exocentrus</taxon>
    </lineage>
</organism>
<evidence type="ECO:0000256" key="7">
    <source>
        <dbReference type="SAM" id="MobiDB-lite"/>
    </source>
</evidence>
<feature type="region of interest" description="Disordered" evidence="7">
    <location>
        <begin position="172"/>
        <end position="346"/>
    </location>
</feature>
<reference evidence="8 9" key="1">
    <citation type="journal article" date="2023" name="Insect Mol. Biol.">
        <title>Genome sequencing provides insights into the evolution of gene families encoding plant cell wall-degrading enzymes in longhorned beetles.</title>
        <authorList>
            <person name="Shin N.R."/>
            <person name="Okamura Y."/>
            <person name="Kirsch R."/>
            <person name="Pauchet Y."/>
        </authorList>
    </citation>
    <scope>NUCLEOTIDE SEQUENCE [LARGE SCALE GENOMIC DNA]</scope>
    <source>
        <strain evidence="8">EAD_L_NR</strain>
    </source>
</reference>
<keyword evidence="9" id="KW-1185">Reference proteome</keyword>
<comment type="caution">
    <text evidence="8">The sequence shown here is derived from an EMBL/GenBank/DDBJ whole genome shotgun (WGS) entry which is preliminary data.</text>
</comment>
<feature type="compositionally biased region" description="Polar residues" evidence="7">
    <location>
        <begin position="793"/>
        <end position="802"/>
    </location>
</feature>
<evidence type="ECO:0000256" key="5">
    <source>
        <dbReference type="ARBA" id="ARBA00023212"/>
    </source>
</evidence>
<feature type="region of interest" description="Disordered" evidence="7">
    <location>
        <begin position="689"/>
        <end position="803"/>
    </location>
</feature>
<feature type="compositionally biased region" description="Basic and acidic residues" evidence="7">
    <location>
        <begin position="177"/>
        <end position="187"/>
    </location>
</feature>
<keyword evidence="5" id="KW-0206">Cytoskeleton</keyword>
<keyword evidence="4 6" id="KW-0175">Coiled coil</keyword>
<feature type="compositionally biased region" description="Basic and acidic residues" evidence="7">
    <location>
        <begin position="744"/>
        <end position="786"/>
    </location>
</feature>
<evidence type="ECO:0000313" key="9">
    <source>
        <dbReference type="Proteomes" id="UP001159042"/>
    </source>
</evidence>
<evidence type="ECO:0000256" key="3">
    <source>
        <dbReference type="ARBA" id="ARBA00022490"/>
    </source>
</evidence>
<evidence type="ECO:0000256" key="4">
    <source>
        <dbReference type="ARBA" id="ARBA00023054"/>
    </source>
</evidence>
<feature type="compositionally biased region" description="Basic and acidic residues" evidence="7">
    <location>
        <begin position="502"/>
        <end position="512"/>
    </location>
</feature>
<dbReference type="PANTHER" id="PTHR15073:SF18">
    <property type="entry name" value="ENSCONSIN, ISOFORM F"/>
    <property type="match status" value="1"/>
</dbReference>
<feature type="compositionally biased region" description="Low complexity" evidence="7">
    <location>
        <begin position="230"/>
        <end position="245"/>
    </location>
</feature>
<dbReference type="PANTHER" id="PTHR15073">
    <property type="entry name" value="MICROTUBULE-ASSOCIATED PROTEIN"/>
    <property type="match status" value="1"/>
</dbReference>
<feature type="region of interest" description="Disordered" evidence="7">
    <location>
        <begin position="408"/>
        <end position="441"/>
    </location>
</feature>
<dbReference type="GO" id="GO:0015630">
    <property type="term" value="C:microtubule cytoskeleton"/>
    <property type="evidence" value="ECO:0007669"/>
    <property type="project" value="InterPro"/>
</dbReference>
<evidence type="ECO:0000256" key="2">
    <source>
        <dbReference type="ARBA" id="ARBA00007525"/>
    </source>
</evidence>
<dbReference type="InterPro" id="IPR051483">
    <property type="entry name" value="MAP7_domain-containing"/>
</dbReference>
<feature type="compositionally biased region" description="Low complexity" evidence="7">
    <location>
        <begin position="273"/>
        <end position="287"/>
    </location>
</feature>
<proteinExistence type="inferred from homology"/>
<protein>
    <recommendedName>
        <fullName evidence="10">Ensconsin-like</fullName>
    </recommendedName>
</protein>
<evidence type="ECO:0000256" key="1">
    <source>
        <dbReference type="ARBA" id="ARBA00004245"/>
    </source>
</evidence>
<dbReference type="EMBL" id="JANEYG010000004">
    <property type="protein sequence ID" value="KAJ8923652.1"/>
    <property type="molecule type" value="Genomic_DNA"/>
</dbReference>
<comment type="subcellular location">
    <subcellularLocation>
        <location evidence="1">Cytoplasm</location>
        <location evidence="1">Cytoskeleton</location>
    </subcellularLocation>
</comment>
<sequence length="857" mass="97496">MLGIYDNWSGKYILVDEFSSVCGKAKCINVPFVADKDARLRSVKDRQNEERQKKLEEIKAQALAAQRFKEQKEEERRRRLEELRIRDDVRRQQVEERKRAINDAERYRLESILRRNQEREQRIEARRRNEKSNIVFAFGSSTPRMLDPTDLTVSFWGHRRATSIQNITCSTSSLTRRQSERDLDVGNKKRATSATGLERSGENSVPQTPAGCASGYTGRRRTDLVPTIPSRDSSFSSSRKSLNHSPGRAYSMTRLDQLAKPRKRPDLPSLAESSPNPRPLSSPRISSVTRSMSHLAVSKTGPSPTRRPLNKADSRSMHHLSGDGVLSAPRTTRTTQLREQKLHASSNCSEARKFWYTASSRPSSSLSQQSTNSVTSSVSVSRRPATTPRRPRPASIAVTGITHDLKNADKLADAKPPLPKTRKPISKPHDKHVLKSKVKSPVDSIPKEKAIGAAQNVVNKTANAETQQKPPDTAPIIQQKPVVEDRPPEIAQDTQPKVTNVRPEEIVPEPEKSDIRLVAEAIPEAPEKTLLEVNVEQKPVEVPVETFEKENKVVDNKTEEVKLASQTKVEEETTAENNLTNSDEMTASMTKVRISTEEEAKAALAERRRLIREEAERQAEMERLRIEAEAKAELERQQREEEQVRQLIEMQKQAEQERLKEAIKEAQKREEEERLKREEEQRLKLLKEEAEKKAREDAERQKAELQERLKNEEKEREARRKRVEAIMLRTRGKNNSNLASQQSTDDKNENKSEEDKVNEDNKLNAEDKLNEENKKNDDNKLKEESKVNGTKIVEQQENGTTKNGKDVDIVANIIPAEIVKNANTVMIETMNSTDTINSNNSWQDTQQYGNFVCNNNS</sequence>
<accession>A0AAV8WBD4</accession>
<feature type="compositionally biased region" description="Basic and acidic residues" evidence="7">
    <location>
        <begin position="689"/>
        <end position="718"/>
    </location>
</feature>